<sequence>MRNMDMTPSRLCREFARILGSTPGVINGVCIATRSRTNLHPVVLGRPAESFMFVPQAFSFEHLNKNGKALCLGETVLLQKEVNPFMSKLRQHGIIVTATHNHWLFDKPRLMYMHFESIDEPLTFARKVRDAMRVLTTKQIQVVSSSHKVESLHKAKSSSQEVESSFDFNLQEVESSSLKFDFSSHEAESSSHEFDSFLSPETESQDARSVEFQAVRQVDGSLCNQFSRILGGEMHTFEDDVCIVMRSRHNIRPVVLGRQGRSFLLIPQMFTFESMSQDGRALCAGETVILQEELNPFISRLREQGILVTAFHNHWLFEHPRLMYIHWLSIDQPLDFARKTRNALSVLTNRKVRFRSRTSIRRK</sequence>
<dbReference type="RefSeq" id="WP_018706109.1">
    <property type="nucleotide sequence ID" value="NZ_BOQT01000006.1"/>
</dbReference>
<organism evidence="1 2">
    <name type="scientific">Siminovitchia fordii</name>
    <dbReference type="NCBI Taxonomy" id="254759"/>
    <lineage>
        <taxon>Bacteria</taxon>
        <taxon>Bacillati</taxon>
        <taxon>Bacillota</taxon>
        <taxon>Bacilli</taxon>
        <taxon>Bacillales</taxon>
        <taxon>Bacillaceae</taxon>
        <taxon>Siminovitchia</taxon>
    </lineage>
</organism>
<evidence type="ECO:0000313" key="2">
    <source>
        <dbReference type="Proteomes" id="UP000680279"/>
    </source>
</evidence>
<accession>A0ABQ4K7F5</accession>
<proteinExistence type="predicted"/>
<protein>
    <recommendedName>
        <fullName evidence="3">DUF1259 domain-containing protein</fullName>
    </recommendedName>
</protein>
<name>A0ABQ4K7F5_9BACI</name>
<dbReference type="EMBL" id="BOQT01000006">
    <property type="protein sequence ID" value="GIN20886.1"/>
    <property type="molecule type" value="Genomic_DNA"/>
</dbReference>
<evidence type="ECO:0000313" key="1">
    <source>
        <dbReference type="EMBL" id="GIN20886.1"/>
    </source>
</evidence>
<dbReference type="InterPro" id="IPR011094">
    <property type="entry name" value="Uncharacterised_LppY/LpqO"/>
</dbReference>
<gene>
    <name evidence="1" type="ORF">J1TS3_20200</name>
</gene>
<comment type="caution">
    <text evidence="1">The sequence shown here is derived from an EMBL/GenBank/DDBJ whole genome shotgun (WGS) entry which is preliminary data.</text>
</comment>
<dbReference type="Pfam" id="PF07485">
    <property type="entry name" value="DUF1529"/>
    <property type="match status" value="2"/>
</dbReference>
<dbReference type="Proteomes" id="UP000680279">
    <property type="component" value="Unassembled WGS sequence"/>
</dbReference>
<reference evidence="1 2" key="1">
    <citation type="submission" date="2021-03" db="EMBL/GenBank/DDBJ databases">
        <title>Antimicrobial resistance genes in bacteria isolated from Japanese honey, and their potential for conferring macrolide and lincosamide resistance in the American foulbrood pathogen Paenibacillus larvae.</title>
        <authorList>
            <person name="Okamoto M."/>
            <person name="Kumagai M."/>
            <person name="Kanamori H."/>
            <person name="Takamatsu D."/>
        </authorList>
    </citation>
    <scope>NUCLEOTIDE SEQUENCE [LARGE SCALE GENOMIC DNA]</scope>
    <source>
        <strain evidence="1 2">J1TS3</strain>
    </source>
</reference>
<evidence type="ECO:0008006" key="3">
    <source>
        <dbReference type="Google" id="ProtNLM"/>
    </source>
</evidence>
<keyword evidence="2" id="KW-1185">Reference proteome</keyword>